<sequence length="175" mass="18074">METQRIQRQAGTDAVSPVPYNIIRAEDAHRSVVSCPPPTLKSTLQNPPAPRPPQVQAGVREEASGVDLIGGLFVDGFPAQIVAAFVLLHAVHHQQDQENGEEDAHLAATSELPGPLSSQRCAAALGSAGRGHPVGYIPFPSSCAESSLGVTSFSSSSLGSGPGSQACPLSQDGFI</sequence>
<evidence type="ECO:0000313" key="2">
    <source>
        <dbReference type="EMBL" id="KAF6382538.1"/>
    </source>
</evidence>
<evidence type="ECO:0000313" key="3">
    <source>
        <dbReference type="Proteomes" id="UP000558488"/>
    </source>
</evidence>
<gene>
    <name evidence="2" type="ORF">mPipKuh1_008900</name>
</gene>
<feature type="region of interest" description="Disordered" evidence="1">
    <location>
        <begin position="154"/>
        <end position="175"/>
    </location>
</feature>
<dbReference type="AlphaFoldDB" id="A0A7J8A866"/>
<name>A0A7J8A866_PIPKU</name>
<keyword evidence="3" id="KW-1185">Reference proteome</keyword>
<proteinExistence type="predicted"/>
<reference evidence="2 3" key="1">
    <citation type="journal article" date="2020" name="Nature">
        <title>Six reference-quality genomes reveal evolution of bat adaptations.</title>
        <authorList>
            <person name="Jebb D."/>
            <person name="Huang Z."/>
            <person name="Pippel M."/>
            <person name="Hughes G.M."/>
            <person name="Lavrichenko K."/>
            <person name="Devanna P."/>
            <person name="Winkler S."/>
            <person name="Jermiin L.S."/>
            <person name="Skirmuntt E.C."/>
            <person name="Katzourakis A."/>
            <person name="Burkitt-Gray L."/>
            <person name="Ray D.A."/>
            <person name="Sullivan K.A.M."/>
            <person name="Roscito J.G."/>
            <person name="Kirilenko B.M."/>
            <person name="Davalos L.M."/>
            <person name="Corthals A.P."/>
            <person name="Power M.L."/>
            <person name="Jones G."/>
            <person name="Ransome R.D."/>
            <person name="Dechmann D.K.N."/>
            <person name="Locatelli A.G."/>
            <person name="Puechmaille S.J."/>
            <person name="Fedrigo O."/>
            <person name="Jarvis E.D."/>
            <person name="Hiller M."/>
            <person name="Vernes S.C."/>
            <person name="Myers E.W."/>
            <person name="Teeling E.C."/>
        </authorList>
    </citation>
    <scope>NUCLEOTIDE SEQUENCE [LARGE SCALE GENOMIC DNA]</scope>
    <source>
        <strain evidence="2">MPipKuh1</strain>
        <tissue evidence="2">Flight muscle</tissue>
    </source>
</reference>
<organism evidence="2 3">
    <name type="scientific">Pipistrellus kuhlii</name>
    <name type="common">Kuhl's pipistrelle</name>
    <dbReference type="NCBI Taxonomy" id="59472"/>
    <lineage>
        <taxon>Eukaryota</taxon>
        <taxon>Metazoa</taxon>
        <taxon>Chordata</taxon>
        <taxon>Craniata</taxon>
        <taxon>Vertebrata</taxon>
        <taxon>Euteleostomi</taxon>
        <taxon>Mammalia</taxon>
        <taxon>Eutheria</taxon>
        <taxon>Laurasiatheria</taxon>
        <taxon>Chiroptera</taxon>
        <taxon>Yangochiroptera</taxon>
        <taxon>Vespertilionidae</taxon>
        <taxon>Pipistrellus</taxon>
    </lineage>
</organism>
<comment type="caution">
    <text evidence="2">The sequence shown here is derived from an EMBL/GenBank/DDBJ whole genome shotgun (WGS) entry which is preliminary data.</text>
</comment>
<dbReference type="EMBL" id="JACAGB010000002">
    <property type="protein sequence ID" value="KAF6382538.1"/>
    <property type="molecule type" value="Genomic_DNA"/>
</dbReference>
<protein>
    <submittedName>
        <fullName evidence="2">Uncharacterized protein</fullName>
    </submittedName>
</protein>
<feature type="region of interest" description="Disordered" evidence="1">
    <location>
        <begin position="33"/>
        <end position="56"/>
    </location>
</feature>
<evidence type="ECO:0000256" key="1">
    <source>
        <dbReference type="SAM" id="MobiDB-lite"/>
    </source>
</evidence>
<accession>A0A7J8A866</accession>
<dbReference type="Proteomes" id="UP000558488">
    <property type="component" value="Unassembled WGS sequence"/>
</dbReference>